<name>A0A165LY53_PELLU</name>
<feature type="transmembrane region" description="Helical" evidence="1">
    <location>
        <begin position="100"/>
        <end position="123"/>
    </location>
</feature>
<comment type="caution">
    <text evidence="2">The sequence shown here is derived from an EMBL/GenBank/DDBJ whole genome shotgun (WGS) entry which is preliminary data.</text>
</comment>
<dbReference type="AlphaFoldDB" id="A0A165LY53"/>
<feature type="transmembrane region" description="Helical" evidence="1">
    <location>
        <begin position="58"/>
        <end position="79"/>
    </location>
</feature>
<reference evidence="2 3" key="1">
    <citation type="submission" date="2016-03" db="EMBL/GenBank/DDBJ databases">
        <title>Speciation and ecological success in dimly lit waters: horizontal gene transfer in a green sulfur bacteria bloom unveiled by metagenomic assembly.</title>
        <authorList>
            <person name="Llorens-Mares T."/>
            <person name="Liu Z."/>
            <person name="Allen L.Z."/>
            <person name="Rusch D.B."/>
            <person name="Craig M.T."/>
            <person name="Dupont C.L."/>
            <person name="Bryant D.A."/>
            <person name="Casamayor E.O."/>
        </authorList>
    </citation>
    <scope>NUCLEOTIDE SEQUENCE [LARGE SCALE GENOMIC DNA]</scope>
    <source>
        <strain evidence="2">CIII</strain>
    </source>
</reference>
<evidence type="ECO:0000256" key="1">
    <source>
        <dbReference type="SAM" id="Phobius"/>
    </source>
</evidence>
<sequence>MKNTPASPTVPGPALWLAITLLWGTVFYATSVALLRLASRQLAGGLFDPSGEVVLNVYGMHVLLLVSFALIAMTARMVMDPGARSQQRRWDAVKGGYGEKVFISLAGSIATGFFFTALTALTWTASSELFPAGAALSLSVVLLASFYNIGAGLSASLLVGMVFLVSGIGKKA</sequence>
<keyword evidence="1" id="KW-0472">Membrane</keyword>
<keyword evidence="1" id="KW-1133">Transmembrane helix</keyword>
<evidence type="ECO:0000313" key="3">
    <source>
        <dbReference type="Proteomes" id="UP000076481"/>
    </source>
</evidence>
<proteinExistence type="predicted"/>
<feature type="transmembrane region" description="Helical" evidence="1">
    <location>
        <begin position="12"/>
        <end position="38"/>
    </location>
</feature>
<dbReference type="Proteomes" id="UP000076481">
    <property type="component" value="Unassembled WGS sequence"/>
</dbReference>
<dbReference type="RefSeq" id="WP_303681308.1">
    <property type="nucleotide sequence ID" value="NZ_LVWG01000022.1"/>
</dbReference>
<protein>
    <submittedName>
        <fullName evidence="2">Uncharacterized protein</fullName>
    </submittedName>
</protein>
<evidence type="ECO:0000313" key="2">
    <source>
        <dbReference type="EMBL" id="KZK74574.1"/>
    </source>
</evidence>
<organism evidence="2 3">
    <name type="scientific">Pelodictyon luteolum</name>
    <dbReference type="NCBI Taxonomy" id="1100"/>
    <lineage>
        <taxon>Bacteria</taxon>
        <taxon>Pseudomonadati</taxon>
        <taxon>Chlorobiota</taxon>
        <taxon>Chlorobiia</taxon>
        <taxon>Chlorobiales</taxon>
        <taxon>Chlorobiaceae</taxon>
        <taxon>Chlorobium/Pelodictyon group</taxon>
        <taxon>Pelodictyon</taxon>
    </lineage>
</organism>
<dbReference type="EMBL" id="LVWG01000022">
    <property type="protein sequence ID" value="KZK74574.1"/>
    <property type="molecule type" value="Genomic_DNA"/>
</dbReference>
<accession>A0A165LY53</accession>
<keyword evidence="1" id="KW-0812">Transmembrane</keyword>
<feature type="transmembrane region" description="Helical" evidence="1">
    <location>
        <begin position="135"/>
        <end position="165"/>
    </location>
</feature>
<gene>
    <name evidence="2" type="ORF">A3K90_02330</name>
</gene>